<proteinExistence type="predicted"/>
<accession>A0A6J7L3R6</accession>
<sequence length="169" mass="17106">MPATVHRDASFGSPCPSNRRTAKRPGPVTRTAATPPPGSGASCDRSPAVAGEPRSTRPGVKEPGESACTNVPPSRCDESAAIRGEEAVPNATGCASTATFAPAGPPWLNDVPPSSDTSRTVARSVVPAPSGSAYRVGERLVSTTSCAFTITGNGPSLISRFRDGSSPSS</sequence>
<evidence type="ECO:0000313" key="2">
    <source>
        <dbReference type="EMBL" id="CAB4962651.1"/>
    </source>
</evidence>
<feature type="compositionally biased region" description="Basic and acidic residues" evidence="1">
    <location>
        <begin position="75"/>
        <end position="86"/>
    </location>
</feature>
<dbReference type="AlphaFoldDB" id="A0A6J7L3R6"/>
<name>A0A6J7L3R6_9ZZZZ</name>
<feature type="region of interest" description="Disordered" evidence="1">
    <location>
        <begin position="1"/>
        <end position="123"/>
    </location>
</feature>
<protein>
    <submittedName>
        <fullName evidence="2">Unannotated protein</fullName>
    </submittedName>
</protein>
<evidence type="ECO:0000256" key="1">
    <source>
        <dbReference type="SAM" id="MobiDB-lite"/>
    </source>
</evidence>
<dbReference type="EMBL" id="CAFBMK010000520">
    <property type="protein sequence ID" value="CAB4962651.1"/>
    <property type="molecule type" value="Genomic_DNA"/>
</dbReference>
<organism evidence="2">
    <name type="scientific">freshwater metagenome</name>
    <dbReference type="NCBI Taxonomy" id="449393"/>
    <lineage>
        <taxon>unclassified sequences</taxon>
        <taxon>metagenomes</taxon>
        <taxon>ecological metagenomes</taxon>
    </lineage>
</organism>
<reference evidence="2" key="1">
    <citation type="submission" date="2020-05" db="EMBL/GenBank/DDBJ databases">
        <authorList>
            <person name="Chiriac C."/>
            <person name="Salcher M."/>
            <person name="Ghai R."/>
            <person name="Kavagutti S V."/>
        </authorList>
    </citation>
    <scope>NUCLEOTIDE SEQUENCE</scope>
</reference>
<gene>
    <name evidence="2" type="ORF">UFOPK3564_04173</name>
</gene>
<feature type="compositionally biased region" description="Polar residues" evidence="1">
    <location>
        <begin position="112"/>
        <end position="121"/>
    </location>
</feature>